<dbReference type="eggNOG" id="COG0438">
    <property type="taxonomic scope" value="Bacteria"/>
</dbReference>
<protein>
    <submittedName>
        <fullName evidence="2">Glycosyl transferase, group 1</fullName>
    </submittedName>
</protein>
<evidence type="ECO:0000313" key="2">
    <source>
        <dbReference type="EMBL" id="ABK44920.1"/>
    </source>
</evidence>
<dbReference type="PANTHER" id="PTHR45947:SF3">
    <property type="entry name" value="SULFOQUINOVOSYL TRANSFERASE SQD2"/>
    <property type="match status" value="1"/>
</dbReference>
<proteinExistence type="predicted"/>
<dbReference type="STRING" id="156889.Mmc1_2420"/>
<name>A0LAC7_MAGMM</name>
<sequence>MIRLAIITSHPIQYNAPFFQCLAQQPGLQLRVFYSWVGTAGQNDPEFGHPIQWDLPLLEGYDFRFVENRAQDPGTHHFNGLNNPTMVAEIQAWQPHVLLVYGWPFRTHLRVLRAFHGRVPILFRGDSNLLASGGFFNSQRRIFPWLRRLVLRWVYGHVDGALPVGQLNDDYFRAFNIPDQRRFRVPHMVDNARFAADHGARCAEALTQRRRLGIDDEKVVLLFAGKFVPHKQPMQILQAVQQANRLSEDRLVLLLVGSGPLQADLQQQALGDKAIFFMETANQQAMPMIYRMGDLLVLPSRNETWGLAVNEAMACQRPALVSSQVGCGPDLIVPGETGWSYPFGQEQQLPALLLEWCQSRAHLAAMGARAYARIQDYSFTQGARALMSALQQMTAAFNRP</sequence>
<dbReference type="CDD" id="cd03801">
    <property type="entry name" value="GT4_PimA-like"/>
    <property type="match status" value="1"/>
</dbReference>
<dbReference type="GO" id="GO:0016758">
    <property type="term" value="F:hexosyltransferase activity"/>
    <property type="evidence" value="ECO:0007669"/>
    <property type="project" value="TreeGrafter"/>
</dbReference>
<dbReference type="InterPro" id="IPR001296">
    <property type="entry name" value="Glyco_trans_1"/>
</dbReference>
<evidence type="ECO:0000313" key="3">
    <source>
        <dbReference type="Proteomes" id="UP000002586"/>
    </source>
</evidence>
<organism evidence="2 3">
    <name type="scientific">Magnetococcus marinus (strain ATCC BAA-1437 / JCM 17883 / MC-1)</name>
    <dbReference type="NCBI Taxonomy" id="156889"/>
    <lineage>
        <taxon>Bacteria</taxon>
        <taxon>Pseudomonadati</taxon>
        <taxon>Pseudomonadota</taxon>
        <taxon>Magnetococcia</taxon>
        <taxon>Magnetococcales</taxon>
        <taxon>Magnetococcaceae</taxon>
        <taxon>Magnetococcus</taxon>
    </lineage>
</organism>
<dbReference type="Pfam" id="PF00534">
    <property type="entry name" value="Glycos_transf_1"/>
    <property type="match status" value="1"/>
</dbReference>
<dbReference type="Gene3D" id="3.40.50.2000">
    <property type="entry name" value="Glycogen Phosphorylase B"/>
    <property type="match status" value="2"/>
</dbReference>
<reference evidence="3" key="1">
    <citation type="journal article" date="2009" name="Appl. Environ. Microbiol.">
        <title>Complete genome sequence of the chemolithoautotrophic marine magnetotactic coccus strain MC-1.</title>
        <authorList>
            <person name="Schubbe S."/>
            <person name="Williams T.J."/>
            <person name="Xie G."/>
            <person name="Kiss H.E."/>
            <person name="Brettin T.S."/>
            <person name="Martinez D."/>
            <person name="Ross C.A."/>
            <person name="Schuler D."/>
            <person name="Cox B.L."/>
            <person name="Nealson K.H."/>
            <person name="Bazylinski D.A."/>
        </authorList>
    </citation>
    <scope>NUCLEOTIDE SEQUENCE [LARGE SCALE GENOMIC DNA]</scope>
    <source>
        <strain evidence="3">ATCC BAA-1437 / JCM 17883 / MC-1</strain>
    </source>
</reference>
<dbReference type="InterPro" id="IPR050194">
    <property type="entry name" value="Glycosyltransferase_grp1"/>
</dbReference>
<dbReference type="RefSeq" id="WP_011714040.1">
    <property type="nucleotide sequence ID" value="NC_008576.1"/>
</dbReference>
<keyword evidence="2" id="KW-0808">Transferase</keyword>
<reference evidence="2 3" key="2">
    <citation type="journal article" date="2012" name="Int. J. Syst. Evol. Microbiol.">
        <title>Magnetococcus marinus gen. nov., sp. nov., a marine, magnetotactic bacterium that represents a novel lineage (Magnetococcaceae fam. nov.; Magnetococcales ord. nov.) at the base of the Alphaproteobacteria.</title>
        <authorList>
            <person name="Bazylinski D.A."/>
            <person name="Williams T.J."/>
            <person name="Lefevre C.T."/>
            <person name="Berg R.J."/>
            <person name="Zhang C.L."/>
            <person name="Bowser S.S."/>
            <person name="Dean A.J."/>
            <person name="Beveridge T.J."/>
        </authorList>
    </citation>
    <scope>NUCLEOTIDE SEQUENCE [LARGE SCALE GENOMIC DNA]</scope>
    <source>
        <strain evidence="3">ATCC BAA-1437 / JCM 17883 / MC-1</strain>
    </source>
</reference>
<dbReference type="SUPFAM" id="SSF53756">
    <property type="entry name" value="UDP-Glycosyltransferase/glycogen phosphorylase"/>
    <property type="match status" value="1"/>
</dbReference>
<accession>A0LAC7</accession>
<evidence type="ECO:0000259" key="1">
    <source>
        <dbReference type="Pfam" id="PF00534"/>
    </source>
</evidence>
<dbReference type="CAZy" id="GT4">
    <property type="family name" value="Glycosyltransferase Family 4"/>
</dbReference>
<dbReference type="EMBL" id="CP000471">
    <property type="protein sequence ID" value="ABK44920.1"/>
    <property type="molecule type" value="Genomic_DNA"/>
</dbReference>
<dbReference type="OrthoDB" id="9790710at2"/>
<keyword evidence="3" id="KW-1185">Reference proteome</keyword>
<dbReference type="HOGENOM" id="CLU_009583_5_0_5"/>
<dbReference type="PANTHER" id="PTHR45947">
    <property type="entry name" value="SULFOQUINOVOSYL TRANSFERASE SQD2"/>
    <property type="match status" value="1"/>
</dbReference>
<gene>
    <name evidence="2" type="ordered locus">Mmc1_2420</name>
</gene>
<feature type="domain" description="Glycosyl transferase family 1" evidence="1">
    <location>
        <begin position="207"/>
        <end position="372"/>
    </location>
</feature>
<dbReference type="AlphaFoldDB" id="A0LAC7"/>
<dbReference type="Proteomes" id="UP000002586">
    <property type="component" value="Chromosome"/>
</dbReference>
<dbReference type="KEGG" id="mgm:Mmc1_2420"/>